<gene>
    <name evidence="8" type="primary">TRMT2A</name>
</gene>
<sequence>MNPKLKEEEKAASFPTLIICTATSKWTSSPLRFSKNEEERDKAMKMVHGMQWKGWVLTAPGGGMMPGNPLSKQQEPEQDVAPLSVQIANVVVPLWNIPYDEQRRRKKQEVEGVLQRLVRYRDMYKPMPCVALVHLQRMALSGALIGLLQSITEYRNKCEFVIGIGANGVDDKTIGFRLGKYKGGSCAVVGPSDCIHVATKAKKVVCEFQKCIRTTPYSVYRPEAYEVRWKSQTVQTTTRTKQAVAVFFNPEVQKSGFKVVNTKVIQMVIMFGSRRQSPNPEDMTCELVAGEECIHEELLGLEFRISPYYFFQVSIPCHGQQRCVDTYSTVLDVCCRAGTIGISLDKRVRKVIGIEMFQETEKDAKVNGKRHNQIGLINIDTVISPNVTAIVDPPRAGLRMLKKILESFWQSEHVKRLVYVACDAKAAMNNFDLCRAPSNGVRGAPFHPVRAMAVDLFPLTTH</sequence>
<protein>
    <recommendedName>
        <fullName evidence="4">tRNA (uracil(54)-C(5))-methyltransferase</fullName>
        <ecNumber evidence="4">2.1.1.35</ecNumber>
    </recommendedName>
</protein>
<dbReference type="Gene3D" id="3.40.50.150">
    <property type="entry name" value="Vaccinia Virus protein VP39"/>
    <property type="match status" value="1"/>
</dbReference>
<comment type="catalytic activity">
    <reaction evidence="5">
        <text>uridine(54) in tRNA + S-adenosyl-L-methionine = 5-methyluridine(54) in tRNA + S-adenosyl-L-homocysteine + H(+)</text>
        <dbReference type="Rhea" id="RHEA:42712"/>
        <dbReference type="Rhea" id="RHEA-COMP:10167"/>
        <dbReference type="Rhea" id="RHEA-COMP:10193"/>
        <dbReference type="ChEBI" id="CHEBI:15378"/>
        <dbReference type="ChEBI" id="CHEBI:57856"/>
        <dbReference type="ChEBI" id="CHEBI:59789"/>
        <dbReference type="ChEBI" id="CHEBI:65315"/>
        <dbReference type="ChEBI" id="CHEBI:74447"/>
        <dbReference type="EC" id="2.1.1.35"/>
    </reaction>
    <physiologicalReaction direction="left-to-right" evidence="5">
        <dbReference type="Rhea" id="RHEA:42713"/>
    </physiologicalReaction>
</comment>
<dbReference type="GO" id="GO:0006396">
    <property type="term" value="P:RNA processing"/>
    <property type="evidence" value="ECO:0007669"/>
    <property type="project" value="InterPro"/>
</dbReference>
<organism evidence="8 9">
    <name type="scientific">Oncorhynchus kisutch</name>
    <name type="common">Coho salmon</name>
    <name type="synonym">Salmo kisutch</name>
    <dbReference type="NCBI Taxonomy" id="8019"/>
    <lineage>
        <taxon>Eukaryota</taxon>
        <taxon>Metazoa</taxon>
        <taxon>Chordata</taxon>
        <taxon>Craniata</taxon>
        <taxon>Vertebrata</taxon>
        <taxon>Euteleostomi</taxon>
        <taxon>Actinopterygii</taxon>
        <taxon>Neopterygii</taxon>
        <taxon>Teleostei</taxon>
        <taxon>Protacanthopterygii</taxon>
        <taxon>Salmoniformes</taxon>
        <taxon>Salmonidae</taxon>
        <taxon>Salmoninae</taxon>
        <taxon>Oncorhynchus</taxon>
    </lineage>
</organism>
<dbReference type="PROSITE" id="PS01230">
    <property type="entry name" value="TRMA_1"/>
    <property type="match status" value="1"/>
</dbReference>
<keyword evidence="9" id="KW-1185">Reference proteome</keyword>
<dbReference type="PANTHER" id="PTHR45904">
    <property type="entry name" value="TRNA (URACIL-5-)-METHYLTRANSFERASE"/>
    <property type="match status" value="1"/>
</dbReference>
<reference evidence="8" key="1">
    <citation type="submission" date="2025-08" db="UniProtKB">
        <authorList>
            <consortium name="Ensembl"/>
        </authorList>
    </citation>
    <scope>IDENTIFICATION</scope>
</reference>
<dbReference type="EC" id="2.1.1.35" evidence="4"/>
<evidence type="ECO:0000256" key="5">
    <source>
        <dbReference type="ARBA" id="ARBA00047278"/>
    </source>
</evidence>
<comment type="similarity">
    <text evidence="6">Belongs to the class I-like SAM-binding methyltransferase superfamily. RNA M5U methyltransferase family.</text>
</comment>
<dbReference type="Proteomes" id="UP000694557">
    <property type="component" value="Unassembled WGS sequence"/>
</dbReference>
<reference evidence="8" key="2">
    <citation type="submission" date="2025-09" db="UniProtKB">
        <authorList>
            <consortium name="Ensembl"/>
        </authorList>
    </citation>
    <scope>IDENTIFICATION</scope>
</reference>
<feature type="binding site" evidence="6">
    <location>
        <position position="312"/>
    </location>
    <ligand>
        <name>S-adenosyl-L-methionine</name>
        <dbReference type="ChEBI" id="CHEBI:59789"/>
    </ligand>
</feature>
<feature type="binding site" evidence="6">
    <location>
        <position position="355"/>
    </location>
    <ligand>
        <name>S-adenosyl-L-methionine</name>
        <dbReference type="ChEBI" id="CHEBI:59789"/>
    </ligand>
</feature>
<evidence type="ECO:0000256" key="4">
    <source>
        <dbReference type="ARBA" id="ARBA00033763"/>
    </source>
</evidence>
<dbReference type="GO" id="GO:0003723">
    <property type="term" value="F:RNA binding"/>
    <property type="evidence" value="ECO:0007669"/>
    <property type="project" value="TreeGrafter"/>
</dbReference>
<dbReference type="PANTHER" id="PTHR45904:SF2">
    <property type="entry name" value="TRNA (URACIL-5-)-METHYLTRANSFERASE HOMOLOG A"/>
    <property type="match status" value="1"/>
</dbReference>
<dbReference type="InterPro" id="IPR010280">
    <property type="entry name" value="U5_MeTrfase_fam"/>
</dbReference>
<keyword evidence="3 6" id="KW-0949">S-adenosyl-L-methionine</keyword>
<evidence type="ECO:0000256" key="3">
    <source>
        <dbReference type="ARBA" id="ARBA00022691"/>
    </source>
</evidence>
<dbReference type="Ensembl" id="ENSOKIT00005000187.1">
    <property type="protein sequence ID" value="ENSOKIP00005000174.1"/>
    <property type="gene ID" value="ENSOKIG00005000130.1"/>
</dbReference>
<dbReference type="AlphaFoldDB" id="A0A8C7C885"/>
<dbReference type="GO" id="GO:0030697">
    <property type="term" value="F:tRNA (uracil(54)-C5)-methyltransferase activity, S-adenosyl methionine-dependent"/>
    <property type="evidence" value="ECO:0007669"/>
    <property type="project" value="UniProtKB-EC"/>
</dbReference>
<dbReference type="InterPro" id="IPR045850">
    <property type="entry name" value="TRM2_met"/>
</dbReference>
<dbReference type="Gene3D" id="2.40.50.1070">
    <property type="match status" value="1"/>
</dbReference>
<dbReference type="PROSITE" id="PS51687">
    <property type="entry name" value="SAM_MT_RNA_M5U"/>
    <property type="match status" value="1"/>
</dbReference>
<evidence type="ECO:0000313" key="8">
    <source>
        <dbReference type="Ensembl" id="ENSOKIP00005000174.1"/>
    </source>
</evidence>
<keyword evidence="2 6" id="KW-0808">Transferase</keyword>
<feature type="active site" evidence="7">
    <location>
        <position position="422"/>
    </location>
</feature>
<comment type="caution">
    <text evidence="6">Lacks conserved residue(s) required for the propagation of feature annotation.</text>
</comment>
<evidence type="ECO:0000256" key="2">
    <source>
        <dbReference type="ARBA" id="ARBA00022679"/>
    </source>
</evidence>
<feature type="active site" description="Nucleophile" evidence="6">
    <location>
        <position position="422"/>
    </location>
</feature>
<feature type="binding site" evidence="6">
    <location>
        <position position="392"/>
    </location>
    <ligand>
        <name>S-adenosyl-L-methionine</name>
        <dbReference type="ChEBI" id="CHEBI:59789"/>
    </ligand>
</feature>
<evidence type="ECO:0000313" key="9">
    <source>
        <dbReference type="Proteomes" id="UP000694557"/>
    </source>
</evidence>
<evidence type="ECO:0000256" key="6">
    <source>
        <dbReference type="PROSITE-ProRule" id="PRU01024"/>
    </source>
</evidence>
<evidence type="ECO:0000256" key="1">
    <source>
        <dbReference type="ARBA" id="ARBA00022603"/>
    </source>
</evidence>
<accession>A0A8C7C885</accession>
<dbReference type="InterPro" id="IPR029063">
    <property type="entry name" value="SAM-dependent_MTases_sf"/>
</dbReference>
<keyword evidence="1 6" id="KW-0489">Methyltransferase</keyword>
<dbReference type="InterPro" id="IPR030390">
    <property type="entry name" value="MeTrfase_TrmA_AS"/>
</dbReference>
<proteinExistence type="inferred from homology"/>
<name>A0A8C7C885_ONCKI</name>
<dbReference type="SUPFAM" id="SSF53335">
    <property type="entry name" value="S-adenosyl-L-methionine-dependent methyltransferases"/>
    <property type="match status" value="1"/>
</dbReference>
<dbReference type="GO" id="GO:0032259">
    <property type="term" value="P:methylation"/>
    <property type="evidence" value="ECO:0007669"/>
    <property type="project" value="UniProtKB-KW"/>
</dbReference>
<evidence type="ECO:0000256" key="7">
    <source>
        <dbReference type="PROSITE-ProRule" id="PRU10015"/>
    </source>
</evidence>
<dbReference type="GeneTree" id="ENSGT00530000063723"/>